<evidence type="ECO:0000256" key="1">
    <source>
        <dbReference type="ARBA" id="ARBA00007091"/>
    </source>
</evidence>
<protein>
    <recommendedName>
        <fullName evidence="4">Phosphatidylethanolamine-binding protein</fullName>
    </recommendedName>
</protein>
<dbReference type="InterPro" id="IPR001858">
    <property type="entry name" value="Phosphatidylethanolamine-bd_CS"/>
</dbReference>
<evidence type="ECO:0000313" key="2">
    <source>
        <dbReference type="EMBL" id="KAG5162148.1"/>
    </source>
</evidence>
<dbReference type="GO" id="GO:0030162">
    <property type="term" value="P:regulation of proteolysis"/>
    <property type="evidence" value="ECO:0007669"/>
    <property type="project" value="TreeGrafter"/>
</dbReference>
<organism evidence="2">
    <name type="scientific">Psilocybe cubensis</name>
    <name type="common">Psychedelic mushroom</name>
    <name type="synonym">Stropharia cubensis</name>
    <dbReference type="NCBI Taxonomy" id="181762"/>
    <lineage>
        <taxon>Eukaryota</taxon>
        <taxon>Fungi</taxon>
        <taxon>Dikarya</taxon>
        <taxon>Basidiomycota</taxon>
        <taxon>Agaricomycotina</taxon>
        <taxon>Agaricomycetes</taxon>
        <taxon>Agaricomycetidae</taxon>
        <taxon>Agaricales</taxon>
        <taxon>Agaricineae</taxon>
        <taxon>Strophariaceae</taxon>
        <taxon>Psilocybe</taxon>
    </lineage>
</organism>
<dbReference type="Gene3D" id="3.90.280.10">
    <property type="entry name" value="PEBP-like"/>
    <property type="match status" value="1"/>
</dbReference>
<dbReference type="GO" id="GO:0005543">
    <property type="term" value="F:phospholipid binding"/>
    <property type="evidence" value="ECO:0007669"/>
    <property type="project" value="TreeGrafter"/>
</dbReference>
<dbReference type="CDD" id="cd00866">
    <property type="entry name" value="PEBP_euk"/>
    <property type="match status" value="1"/>
</dbReference>
<dbReference type="PANTHER" id="PTHR11362">
    <property type="entry name" value="PHOSPHATIDYLETHANOLAMINE-BINDING PROTEIN"/>
    <property type="match status" value="1"/>
</dbReference>
<dbReference type="AlphaFoldDB" id="A0A8H7XM12"/>
<dbReference type="PANTHER" id="PTHR11362:SF148">
    <property type="entry name" value="CARBOXYPEPTIDASE Y INHIBITOR"/>
    <property type="match status" value="1"/>
</dbReference>
<name>A0A8H7XM12_PSICU</name>
<dbReference type="SUPFAM" id="SSF49777">
    <property type="entry name" value="PEBP-like"/>
    <property type="match status" value="1"/>
</dbReference>
<dbReference type="OrthoDB" id="2506647at2759"/>
<dbReference type="Pfam" id="PF01161">
    <property type="entry name" value="PBP"/>
    <property type="match status" value="1"/>
</dbReference>
<dbReference type="GO" id="GO:0030414">
    <property type="term" value="F:peptidase inhibitor activity"/>
    <property type="evidence" value="ECO:0007669"/>
    <property type="project" value="TreeGrafter"/>
</dbReference>
<dbReference type="PROSITE" id="PS01220">
    <property type="entry name" value="PBP"/>
    <property type="match status" value="1"/>
</dbReference>
<comment type="caution">
    <text evidence="2">The sequence shown here is derived from an EMBL/GenBank/DDBJ whole genome shotgun (WGS) entry which is preliminary data.</text>
</comment>
<accession>A0A8H7XM12</accession>
<evidence type="ECO:0008006" key="4">
    <source>
        <dbReference type="Google" id="ProtNLM"/>
    </source>
</evidence>
<dbReference type="EMBL" id="JAFIQS010000021">
    <property type="protein sequence ID" value="KAG5162148.1"/>
    <property type="molecule type" value="Genomic_DNA"/>
</dbReference>
<proteinExistence type="inferred from homology"/>
<evidence type="ECO:0000313" key="3">
    <source>
        <dbReference type="EMBL" id="KAG5167438.1"/>
    </source>
</evidence>
<dbReference type="GO" id="GO:0046578">
    <property type="term" value="P:regulation of Ras protein signal transduction"/>
    <property type="evidence" value="ECO:0007669"/>
    <property type="project" value="TreeGrafter"/>
</dbReference>
<dbReference type="InterPro" id="IPR036610">
    <property type="entry name" value="PEBP-like_sf"/>
</dbReference>
<sequence>MTDTQVTDCIKHLKSGQVIPDVIPASSTFAPNIFFSVVWPSNGTEVKVPGSTVPRDATINEPRIRLLPTFVSNDEARYTLVMTDPDAPSRKDPKFGQWRHWIVSGLSLPTVSASSPQGEIIANSGLTITPYYPPEPPAGSGLHRYVFLLFKEPPEGVSIPDNAIERKAEPGSRSKWDAMKFAHQCKLKLVGVNFFETEVNAHV</sequence>
<dbReference type="InterPro" id="IPR008914">
    <property type="entry name" value="PEBP"/>
</dbReference>
<dbReference type="EMBL" id="JAFIQS010000007">
    <property type="protein sequence ID" value="KAG5167438.1"/>
    <property type="molecule type" value="Genomic_DNA"/>
</dbReference>
<comment type="similarity">
    <text evidence="1">Belongs to the phosphatidylethanolamine-binding protein family.</text>
</comment>
<gene>
    <name evidence="3" type="ORF">JR316_007788</name>
    <name evidence="2" type="ORF">JR316_013068</name>
</gene>
<reference evidence="2" key="1">
    <citation type="submission" date="2021-02" db="EMBL/GenBank/DDBJ databases">
        <title>Psilocybe cubensis genome.</title>
        <authorList>
            <person name="Mckernan K.J."/>
            <person name="Crawford S."/>
            <person name="Trippe A."/>
            <person name="Kane L.T."/>
            <person name="Mclaughlin S."/>
        </authorList>
    </citation>
    <scope>NUCLEOTIDE SEQUENCE [LARGE SCALE GENOMIC DNA]</scope>
    <source>
        <strain evidence="2">MGC-MH-2018</strain>
    </source>
</reference>
<dbReference type="InterPro" id="IPR035810">
    <property type="entry name" value="PEBP_euk"/>
</dbReference>